<dbReference type="Gene3D" id="3.40.50.10880">
    <property type="entry name" value="Uncharacterised protein PF01937, DUF89, domain 3"/>
    <property type="match status" value="1"/>
</dbReference>
<dbReference type="PIRSF" id="PIRSF006593">
    <property type="entry name" value="UCP006593"/>
    <property type="match status" value="1"/>
</dbReference>
<keyword evidence="3" id="KW-1185">Reference proteome</keyword>
<name>A0A2U1S5S2_9EURY</name>
<protein>
    <recommendedName>
        <fullName evidence="1">Damage-control phosphatase ARMT1-like metal-binding domain-containing protein</fullName>
    </recommendedName>
</protein>
<dbReference type="InterPro" id="IPR036075">
    <property type="entry name" value="ARMT-1-like_metal-bd_sf"/>
</dbReference>
<evidence type="ECO:0000259" key="1">
    <source>
        <dbReference type="Pfam" id="PF01937"/>
    </source>
</evidence>
<gene>
    <name evidence="2" type="ORF">MBBWO_12560</name>
</gene>
<dbReference type="Pfam" id="PF01937">
    <property type="entry name" value="ARMT1-like_dom"/>
    <property type="match status" value="1"/>
</dbReference>
<comment type="caution">
    <text evidence="2">The sequence shown here is derived from an EMBL/GenBank/DDBJ whole genome shotgun (WGS) entry which is preliminary data.</text>
</comment>
<dbReference type="EMBL" id="MZGU01000006">
    <property type="protein sequence ID" value="PWB84945.1"/>
    <property type="molecule type" value="Genomic_DNA"/>
</dbReference>
<accession>A0A2U1S5S2</accession>
<evidence type="ECO:0000313" key="3">
    <source>
        <dbReference type="Proteomes" id="UP000245577"/>
    </source>
</evidence>
<dbReference type="InterPro" id="IPR014444">
    <property type="entry name" value="PH1575-like"/>
</dbReference>
<proteinExistence type="predicted"/>
<dbReference type="Proteomes" id="UP000245577">
    <property type="component" value="Unassembled WGS sequence"/>
</dbReference>
<reference evidence="2 3" key="1">
    <citation type="submission" date="2017-03" db="EMBL/GenBank/DDBJ databases">
        <title>Genome sequence of Methanobrevibacter wosei.</title>
        <authorList>
            <person name="Poehlein A."/>
            <person name="Seedorf H."/>
            <person name="Daniel R."/>
        </authorList>
    </citation>
    <scope>NUCLEOTIDE SEQUENCE [LARGE SCALE GENOMIC DNA]</scope>
    <source>
        <strain evidence="2 3">DSM 11979</strain>
    </source>
</reference>
<dbReference type="InterPro" id="IPR002791">
    <property type="entry name" value="ARMT1-like_metal-bd"/>
</dbReference>
<dbReference type="Gene3D" id="1.10.8.380">
    <property type="entry name" value="Uncharacterised protein PF01937, DUF89, domain 1"/>
    <property type="match status" value="1"/>
</dbReference>
<dbReference type="SUPFAM" id="SSF111321">
    <property type="entry name" value="AF1104-like"/>
    <property type="match status" value="1"/>
</dbReference>
<evidence type="ECO:0000313" key="2">
    <source>
        <dbReference type="EMBL" id="PWB84945.1"/>
    </source>
</evidence>
<dbReference type="AlphaFoldDB" id="A0A2U1S5S2"/>
<feature type="domain" description="Damage-control phosphatase ARMT1-like metal-binding" evidence="1">
    <location>
        <begin position="10"/>
        <end position="286"/>
    </location>
</feature>
<organism evidence="2 3">
    <name type="scientific">Methanobrevibacter woesei</name>
    <dbReference type="NCBI Taxonomy" id="190976"/>
    <lineage>
        <taxon>Archaea</taxon>
        <taxon>Methanobacteriati</taxon>
        <taxon>Methanobacteriota</taxon>
        <taxon>Methanomada group</taxon>
        <taxon>Methanobacteria</taxon>
        <taxon>Methanobacteriales</taxon>
        <taxon>Methanobacteriaceae</taxon>
        <taxon>Methanobrevibacter</taxon>
    </lineage>
</organism>
<dbReference type="Gene3D" id="1.10.285.20">
    <property type="entry name" value="Uncharacterised protein PF01937, DUF89, domain 2"/>
    <property type="match status" value="1"/>
</dbReference>
<sequence>MVVKLKIGFECGACFLRQASEAIDLATEDYNLKIELIREIYEFLSSNFYSTTNSNKTGSQIHNLIKERTGCRDPYVQEKAEGNRIALKYIPVVEDILRENDSLENHVKIAIIGNILDFGAFKIDTDVDSLINNALKKELTINDVEHFEESLKKHNKVLYLVDNTGEIVFDKLLLRKIKEYDVDITVAVKSEPIINDACMEDALDVGLDEFADLVEIGAGTVGYVDSEISDEFREIFNDHDFIISKGMGNYEGLTEIDTSDKDLYFMFCSKCDVISRDIGVNLQDMVILKAN</sequence>